<dbReference type="EMBL" id="BTSY01000003">
    <property type="protein sequence ID" value="GMT20071.1"/>
    <property type="molecule type" value="Genomic_DNA"/>
</dbReference>
<keyword evidence="8" id="KW-0732">Signal</keyword>
<dbReference type="GO" id="GO:0005737">
    <property type="term" value="C:cytoplasm"/>
    <property type="evidence" value="ECO:0007669"/>
    <property type="project" value="UniProtKB-SubCell"/>
</dbReference>
<gene>
    <name evidence="9" type="ORF">PFISCL1PPCAC_11368</name>
</gene>
<evidence type="ECO:0000256" key="2">
    <source>
        <dbReference type="ARBA" id="ARBA00022490"/>
    </source>
</evidence>
<dbReference type="Proteomes" id="UP001432322">
    <property type="component" value="Unassembled WGS sequence"/>
</dbReference>
<feature type="chain" id="PRO_5043966571" description="Peroxiredoxin-like 2A" evidence="8">
    <location>
        <begin position="16"/>
        <end position="204"/>
    </location>
</feature>
<comment type="caution">
    <text evidence="9">The sequence shown here is derived from an EMBL/GenBank/DDBJ whole genome shotgun (WGS) entry which is preliminary data.</text>
</comment>
<evidence type="ECO:0000256" key="3">
    <source>
        <dbReference type="ARBA" id="ARBA00023284"/>
    </source>
</evidence>
<keyword evidence="3" id="KW-0676">Redox-active center</keyword>
<comment type="subcellular location">
    <subcellularLocation>
        <location evidence="1">Cytoplasm</location>
    </subcellularLocation>
</comment>
<evidence type="ECO:0000256" key="5">
    <source>
        <dbReference type="ARBA" id="ARBA00023849"/>
    </source>
</evidence>
<sequence length="204" mass="22941">VSAAIVLFLAALIYANLPTRLTIGHITPPLSHLKKAKLVKIEDEHSIDREKAISGESFLSTPSLVVAVRRPLCILCRREAAHISTLKPLLNEAGIRLVAVTYQTKGVNRFKNDFDGDVYLDTKRTFYGPHERWLPHWMGLLRFSLVLPLIASIREGLGRAHDLRGEGRLLGGVFLMDGNELVWSHLERYWGDKADVEEIKAAIR</sequence>
<dbReference type="Gene3D" id="3.40.30.10">
    <property type="entry name" value="Glutaredoxin"/>
    <property type="match status" value="1"/>
</dbReference>
<keyword evidence="10" id="KW-1185">Reference proteome</keyword>
<comment type="similarity">
    <text evidence="4">Belongs to the peroxiredoxin-like PRXL2 family. PRXL2A subfamily.</text>
</comment>
<feature type="signal peptide" evidence="8">
    <location>
        <begin position="1"/>
        <end position="15"/>
    </location>
</feature>
<evidence type="ECO:0000256" key="1">
    <source>
        <dbReference type="ARBA" id="ARBA00004496"/>
    </source>
</evidence>
<evidence type="ECO:0000256" key="6">
    <source>
        <dbReference type="ARBA" id="ARBA00032058"/>
    </source>
</evidence>
<dbReference type="AlphaFoldDB" id="A0AAV5VKB6"/>
<dbReference type="GO" id="GO:0016209">
    <property type="term" value="F:antioxidant activity"/>
    <property type="evidence" value="ECO:0007669"/>
    <property type="project" value="TreeGrafter"/>
</dbReference>
<accession>A0AAV5VKB6</accession>
<evidence type="ECO:0000313" key="9">
    <source>
        <dbReference type="EMBL" id="GMT20071.1"/>
    </source>
</evidence>
<keyword evidence="2" id="KW-0963">Cytoplasm</keyword>
<dbReference type="Pfam" id="PF13911">
    <property type="entry name" value="AhpC-TSA_2"/>
    <property type="match status" value="1"/>
</dbReference>
<dbReference type="PANTHER" id="PTHR28630:SF31">
    <property type="entry name" value="PEROXIREDOXIN-LIKE 2A"/>
    <property type="match status" value="1"/>
</dbReference>
<organism evidence="9 10">
    <name type="scientific">Pristionchus fissidentatus</name>
    <dbReference type="NCBI Taxonomy" id="1538716"/>
    <lineage>
        <taxon>Eukaryota</taxon>
        <taxon>Metazoa</taxon>
        <taxon>Ecdysozoa</taxon>
        <taxon>Nematoda</taxon>
        <taxon>Chromadorea</taxon>
        <taxon>Rhabditida</taxon>
        <taxon>Rhabditina</taxon>
        <taxon>Diplogasteromorpha</taxon>
        <taxon>Diplogasteroidea</taxon>
        <taxon>Neodiplogasteridae</taxon>
        <taxon>Pristionchus</taxon>
    </lineage>
</organism>
<protein>
    <recommendedName>
        <fullName evidence="5">Peroxiredoxin-like 2A</fullName>
    </recommendedName>
    <alternativeName>
        <fullName evidence="7">Peroxiredoxin-like 2 activated in M-CSF stimulated monocytes</fullName>
    </alternativeName>
    <alternativeName>
        <fullName evidence="6">Redox-regulatory protein FAM213A</fullName>
    </alternativeName>
</protein>
<name>A0AAV5VKB6_9BILA</name>
<proteinExistence type="inferred from homology"/>
<dbReference type="InterPro" id="IPR032801">
    <property type="entry name" value="PXL2A/B/C"/>
</dbReference>
<feature type="non-terminal residue" evidence="9">
    <location>
        <position position="1"/>
    </location>
</feature>
<evidence type="ECO:0000256" key="7">
    <source>
        <dbReference type="ARBA" id="ARBA00032129"/>
    </source>
</evidence>
<feature type="non-terminal residue" evidence="9">
    <location>
        <position position="204"/>
    </location>
</feature>
<evidence type="ECO:0000313" key="10">
    <source>
        <dbReference type="Proteomes" id="UP001432322"/>
    </source>
</evidence>
<reference evidence="9" key="1">
    <citation type="submission" date="2023-10" db="EMBL/GenBank/DDBJ databases">
        <title>Genome assembly of Pristionchus species.</title>
        <authorList>
            <person name="Yoshida K."/>
            <person name="Sommer R.J."/>
        </authorList>
    </citation>
    <scope>NUCLEOTIDE SEQUENCE</scope>
    <source>
        <strain evidence="9">RS5133</strain>
    </source>
</reference>
<evidence type="ECO:0000256" key="4">
    <source>
        <dbReference type="ARBA" id="ARBA00023787"/>
    </source>
</evidence>
<evidence type="ECO:0000256" key="8">
    <source>
        <dbReference type="SAM" id="SignalP"/>
    </source>
</evidence>
<dbReference type="PANTHER" id="PTHR28630">
    <property type="match status" value="1"/>
</dbReference>